<accession>A0A6G0T9F1</accession>
<keyword evidence="2" id="KW-1185">Reference proteome</keyword>
<protein>
    <recommendedName>
        <fullName evidence="3">Reverse transcriptase domain-containing protein</fullName>
    </recommendedName>
</protein>
<organism evidence="1 2">
    <name type="scientific">Aphis glycines</name>
    <name type="common">Soybean aphid</name>
    <dbReference type="NCBI Taxonomy" id="307491"/>
    <lineage>
        <taxon>Eukaryota</taxon>
        <taxon>Metazoa</taxon>
        <taxon>Ecdysozoa</taxon>
        <taxon>Arthropoda</taxon>
        <taxon>Hexapoda</taxon>
        <taxon>Insecta</taxon>
        <taxon>Pterygota</taxon>
        <taxon>Neoptera</taxon>
        <taxon>Paraneoptera</taxon>
        <taxon>Hemiptera</taxon>
        <taxon>Sternorrhyncha</taxon>
        <taxon>Aphidomorpha</taxon>
        <taxon>Aphidoidea</taxon>
        <taxon>Aphididae</taxon>
        <taxon>Aphidini</taxon>
        <taxon>Aphis</taxon>
        <taxon>Aphis</taxon>
    </lineage>
</organism>
<dbReference type="EMBL" id="VYZN01000048">
    <property type="protein sequence ID" value="KAE9528637.1"/>
    <property type="molecule type" value="Genomic_DNA"/>
</dbReference>
<evidence type="ECO:0008006" key="3">
    <source>
        <dbReference type="Google" id="ProtNLM"/>
    </source>
</evidence>
<evidence type="ECO:0000313" key="2">
    <source>
        <dbReference type="Proteomes" id="UP000475862"/>
    </source>
</evidence>
<comment type="caution">
    <text evidence="1">The sequence shown here is derived from an EMBL/GenBank/DDBJ whole genome shotgun (WGS) entry which is preliminary data.</text>
</comment>
<reference evidence="1 2" key="1">
    <citation type="submission" date="2019-08" db="EMBL/GenBank/DDBJ databases">
        <title>The genome of the soybean aphid Biotype 1, its phylome, world population structure and adaptation to the North American continent.</title>
        <authorList>
            <person name="Giordano R."/>
            <person name="Donthu R.K."/>
            <person name="Hernandez A.G."/>
            <person name="Wright C.L."/>
            <person name="Zimin A.V."/>
        </authorList>
    </citation>
    <scope>NUCLEOTIDE SEQUENCE [LARGE SCALE GENOMIC DNA]</scope>
    <source>
        <tissue evidence="1">Whole aphids</tissue>
    </source>
</reference>
<sequence>MWGSPALLRNWQIGFGVAVAGATMWLKDQHLACARSSLDRLGLRLNASKCATLHLSGRPPIGVRNTQFFLQDTALKSLNEGDATTFLGAQIGFHIIPSKSTIAEITEIGLKILKSKLAPWQRIDALKTFFYPSAVYLLRMGTFQKTDWKEVDKIIRPEIKSTLNLPQEASNEYIYGSSRRGCYGIALLAEDADIVAVDSAFKLLTSTDGRVAREAHDHARDSACRRIGRESTPFEVGSYLSGSCEGAFMESRDTGVASVWSRARNASGRLGVTWSTDGPTAIRHEDKIL</sequence>
<evidence type="ECO:0000313" key="1">
    <source>
        <dbReference type="EMBL" id="KAE9528637.1"/>
    </source>
</evidence>
<dbReference type="Proteomes" id="UP000475862">
    <property type="component" value="Unassembled WGS sequence"/>
</dbReference>
<gene>
    <name evidence="1" type="ORF">AGLY_012212</name>
</gene>
<dbReference type="OrthoDB" id="6629078at2759"/>
<dbReference type="AlphaFoldDB" id="A0A6G0T9F1"/>
<name>A0A6G0T9F1_APHGL</name>
<proteinExistence type="predicted"/>